<dbReference type="InterPro" id="IPR007351">
    <property type="entry name" value="YjbR"/>
</dbReference>
<sequence>MKYEWLDQYCLSKKCAEKDFKIDWEAVRYLIGGKMFAMQGGDKYKKSIITLKCKPELGQALRNEYEHIIPGYYMNKQHWNSVYLEGDVPDDVLKQMIDMSYELALSSFSKKMQKEILQVDKND</sequence>
<evidence type="ECO:0000313" key="3">
    <source>
        <dbReference type="Proteomes" id="UP000028042"/>
    </source>
</evidence>
<dbReference type="AlphaFoldDB" id="A0A0H3J2P5"/>
<dbReference type="eggNOG" id="COG2315">
    <property type="taxonomic scope" value="Bacteria"/>
</dbReference>
<dbReference type="InterPro" id="IPR058532">
    <property type="entry name" value="YjbR/MT2646/Rv2570-like"/>
</dbReference>
<reference evidence="1 4" key="1">
    <citation type="journal article" date="2015" name="Genome Announc.">
        <title>Complete Genome Sequence of the Nitrogen-Fixing and Solvent-Producing Clostridium pasteurianum DSM 525.</title>
        <authorList>
            <person name="Poehlein A."/>
            <person name="Grosse-Honebrink A."/>
            <person name="Zhang Y."/>
            <person name="Minton N.P."/>
            <person name="Daniel R."/>
        </authorList>
    </citation>
    <scope>NUCLEOTIDE SEQUENCE [LARGE SCALE GENOMIC DNA]</scope>
    <source>
        <strain evidence="1">DSM 525</strain>
        <strain evidence="4">DSM 525 / ATCC 6013</strain>
    </source>
</reference>
<dbReference type="Proteomes" id="UP000028042">
    <property type="component" value="Unassembled WGS sequence"/>
</dbReference>
<dbReference type="EMBL" id="CP009268">
    <property type="protein sequence ID" value="AJA51075.1"/>
    <property type="molecule type" value="Genomic_DNA"/>
</dbReference>
<dbReference type="RefSeq" id="WP_003444779.1">
    <property type="nucleotide sequence ID" value="NZ_ANZB01000005.1"/>
</dbReference>
<dbReference type="PANTHER" id="PTHR35145">
    <property type="entry name" value="CYTOPLASMIC PROTEIN-RELATED"/>
    <property type="match status" value="1"/>
</dbReference>
<proteinExistence type="predicted"/>
<keyword evidence="4" id="KW-1185">Reference proteome</keyword>
<dbReference type="EMBL" id="JPGY02000001">
    <property type="protein sequence ID" value="KRU12917.1"/>
    <property type="molecule type" value="Genomic_DNA"/>
</dbReference>
<dbReference type="PANTHER" id="PTHR35145:SF1">
    <property type="entry name" value="CYTOPLASMIC PROTEIN"/>
    <property type="match status" value="1"/>
</dbReference>
<gene>
    <name evidence="1" type="ORF">CLPA_c09870</name>
    <name evidence="2" type="ORF">CP6013_02165</name>
</gene>
<protein>
    <recommendedName>
        <fullName evidence="5">DNA-binding protein</fullName>
    </recommendedName>
</protein>
<name>A0A0H3J2P5_CLOPA</name>
<accession>A0A0H3J2P5</accession>
<dbReference type="Gene3D" id="3.90.1150.30">
    <property type="match status" value="1"/>
</dbReference>
<evidence type="ECO:0000313" key="1">
    <source>
        <dbReference type="EMBL" id="AJA51075.1"/>
    </source>
</evidence>
<dbReference type="PATRIC" id="fig|1262449.3.peg.1981"/>
<organism evidence="1 4">
    <name type="scientific">Clostridium pasteurianum DSM 525 = ATCC 6013</name>
    <dbReference type="NCBI Taxonomy" id="1262449"/>
    <lineage>
        <taxon>Bacteria</taxon>
        <taxon>Bacillati</taxon>
        <taxon>Bacillota</taxon>
        <taxon>Clostridia</taxon>
        <taxon>Eubacteriales</taxon>
        <taxon>Clostridiaceae</taxon>
        <taxon>Clostridium</taxon>
    </lineage>
</organism>
<evidence type="ECO:0000313" key="4">
    <source>
        <dbReference type="Proteomes" id="UP000030905"/>
    </source>
</evidence>
<reference evidence="2" key="2">
    <citation type="submission" date="2015-10" db="EMBL/GenBank/DDBJ databases">
        <title>Improved Draft Genome Sequence of Clostridium pasteurianum Strain ATCC 6013 (DSM 525) Using a Hybrid Next-Generation Sequencing Approach.</title>
        <authorList>
            <person name="Pyne M.E."/>
            <person name="Utturkar S.M."/>
            <person name="Brown S.D."/>
            <person name="Moo-Young M."/>
            <person name="Chung D.A."/>
            <person name="Chou P.C."/>
        </authorList>
    </citation>
    <scope>NUCLEOTIDE SEQUENCE</scope>
    <source>
        <strain evidence="2">ATCC 6013</strain>
    </source>
</reference>
<dbReference type="SUPFAM" id="SSF142906">
    <property type="entry name" value="YjbR-like"/>
    <property type="match status" value="1"/>
</dbReference>
<dbReference type="KEGG" id="cpae:CPAST_c09870"/>
<dbReference type="GeneID" id="93073185"/>
<reference evidence="2 3" key="3">
    <citation type="journal article" name="Genome Announc.">
        <title>Improved Draft Genome Sequence of Clostridium pasteurianum Strain ATCC 6013 (DSM 525) Using a Hybrid Next-Generation Sequencing Approach.</title>
        <authorList>
            <person name="Pyne M.E."/>
            <person name="Utturkar S."/>
            <person name="Brown S.D."/>
            <person name="Moo-Young M."/>
            <person name="Chung D.A."/>
            <person name="Chou C.P."/>
        </authorList>
    </citation>
    <scope>NUCLEOTIDE SEQUENCE [LARGE SCALE GENOMIC DNA]</scope>
    <source>
        <strain evidence="2 3">ATCC 6013</strain>
    </source>
</reference>
<evidence type="ECO:0008006" key="5">
    <source>
        <dbReference type="Google" id="ProtNLM"/>
    </source>
</evidence>
<dbReference type="Proteomes" id="UP000030905">
    <property type="component" value="Chromosome"/>
</dbReference>
<dbReference type="Pfam" id="PF04237">
    <property type="entry name" value="YjbR"/>
    <property type="match status" value="1"/>
</dbReference>
<dbReference type="InterPro" id="IPR038056">
    <property type="entry name" value="YjbR-like_sf"/>
</dbReference>
<dbReference type="KEGG" id="cpat:CLPA_c09870"/>
<evidence type="ECO:0000313" key="2">
    <source>
        <dbReference type="EMBL" id="KRU12917.1"/>
    </source>
</evidence>